<protein>
    <submittedName>
        <fullName evidence="2">Uncharacterized protein</fullName>
    </submittedName>
</protein>
<organism evidence="2 3">
    <name type="scientific">Mycena rosella</name>
    <name type="common">Pink bonnet</name>
    <name type="synonym">Agaricus rosellus</name>
    <dbReference type="NCBI Taxonomy" id="1033263"/>
    <lineage>
        <taxon>Eukaryota</taxon>
        <taxon>Fungi</taxon>
        <taxon>Dikarya</taxon>
        <taxon>Basidiomycota</taxon>
        <taxon>Agaricomycotina</taxon>
        <taxon>Agaricomycetes</taxon>
        <taxon>Agaricomycetidae</taxon>
        <taxon>Agaricales</taxon>
        <taxon>Marasmiineae</taxon>
        <taxon>Mycenaceae</taxon>
        <taxon>Mycena</taxon>
    </lineage>
</organism>
<dbReference type="EMBL" id="JARKIE010000003">
    <property type="protein sequence ID" value="KAJ7708847.1"/>
    <property type="molecule type" value="Genomic_DNA"/>
</dbReference>
<dbReference type="AlphaFoldDB" id="A0AAD7H007"/>
<reference evidence="2" key="1">
    <citation type="submission" date="2023-03" db="EMBL/GenBank/DDBJ databases">
        <title>Massive genome expansion in bonnet fungi (Mycena s.s.) driven by repeated elements and novel gene families across ecological guilds.</title>
        <authorList>
            <consortium name="Lawrence Berkeley National Laboratory"/>
            <person name="Harder C.B."/>
            <person name="Miyauchi S."/>
            <person name="Viragh M."/>
            <person name="Kuo A."/>
            <person name="Thoen E."/>
            <person name="Andreopoulos B."/>
            <person name="Lu D."/>
            <person name="Skrede I."/>
            <person name="Drula E."/>
            <person name="Henrissat B."/>
            <person name="Morin E."/>
            <person name="Kohler A."/>
            <person name="Barry K."/>
            <person name="LaButti K."/>
            <person name="Morin E."/>
            <person name="Salamov A."/>
            <person name="Lipzen A."/>
            <person name="Mereny Z."/>
            <person name="Hegedus B."/>
            <person name="Baldrian P."/>
            <person name="Stursova M."/>
            <person name="Weitz H."/>
            <person name="Taylor A."/>
            <person name="Grigoriev I.V."/>
            <person name="Nagy L.G."/>
            <person name="Martin F."/>
            <person name="Kauserud H."/>
        </authorList>
    </citation>
    <scope>NUCLEOTIDE SEQUENCE</scope>
    <source>
        <strain evidence="2">CBHHK067</strain>
    </source>
</reference>
<feature type="region of interest" description="Disordered" evidence="1">
    <location>
        <begin position="448"/>
        <end position="480"/>
    </location>
</feature>
<dbReference type="Proteomes" id="UP001221757">
    <property type="component" value="Unassembled WGS sequence"/>
</dbReference>
<evidence type="ECO:0000313" key="3">
    <source>
        <dbReference type="Proteomes" id="UP001221757"/>
    </source>
</evidence>
<feature type="region of interest" description="Disordered" evidence="1">
    <location>
        <begin position="153"/>
        <end position="223"/>
    </location>
</feature>
<comment type="caution">
    <text evidence="2">The sequence shown here is derived from an EMBL/GenBank/DDBJ whole genome shotgun (WGS) entry which is preliminary data.</text>
</comment>
<evidence type="ECO:0000313" key="2">
    <source>
        <dbReference type="EMBL" id="KAJ7708847.1"/>
    </source>
</evidence>
<name>A0AAD7H007_MYCRO</name>
<keyword evidence="3" id="KW-1185">Reference proteome</keyword>
<evidence type="ECO:0000256" key="1">
    <source>
        <dbReference type="SAM" id="MobiDB-lite"/>
    </source>
</evidence>
<feature type="compositionally biased region" description="Basic and acidic residues" evidence="1">
    <location>
        <begin position="449"/>
        <end position="463"/>
    </location>
</feature>
<sequence>MARRELSAAVGGSGGKKPRSVRVVANALGPICNPAHCSASQWEPDCHKDTISKSEYSYPRGARAVRTSPRASSELRAVAVIPAAKALHSTQMLRVIIHMHGKPLDVHRNKMLMEHTVGGSVCDVEHMRVMALADPRCLGSWSMQPSEYLSEAQGDRDYALGDPSTDRRSLKHVRRSTAPSRKEDGLEFSKSYASQLNATPRGVSRAHKSQTPSMNQEASKEVVTSAKWPSRRAKYLPIPTALPTTRTVSVVWRCRDLRLRQLPGSVWMRVFKDTGVKEPRCYKHLIFQQPRTLINTPSALVFLRFTWFSPPPSPNFGIESGGQSGKVQGLLETIQFTPLIYSNGEYPTNPAHNNQFQRKWCSTVLIIRARNPDSSRSCLSQNCQGQSRSQLSLSSDRPPQDHSAAALAQYAYGFNAETWPAGTLVTFKRDRRKGGGMPRMMYIPPINSAERRENRDSARRGSDADAIQGFSESVRGRRPELERRPSLVVTTIDFLISLRSHEWSIESTESTIASGSFKGYESPQGNLASAKSKHGYPPRPVQPAAFKMPALIRASTPKLGREMPSGPCTQRKQIEATEIEQKYIEVYDYNEHLPSISSTNYKTHTAGGPQIRLVHPK</sequence>
<gene>
    <name evidence="2" type="ORF">B0H17DRAFT_1264278</name>
</gene>
<accession>A0AAD7H007</accession>
<feature type="compositionally biased region" description="Basic and acidic residues" evidence="1">
    <location>
        <begin position="153"/>
        <end position="168"/>
    </location>
</feature>
<proteinExistence type="predicted"/>